<dbReference type="PANTHER" id="PTHR47371:SF3">
    <property type="entry name" value="PHOSPHOGLYCEROL TRANSFERASE I"/>
    <property type="match status" value="1"/>
</dbReference>
<dbReference type="SUPFAM" id="SSF53649">
    <property type="entry name" value="Alkaline phosphatase-like"/>
    <property type="match status" value="1"/>
</dbReference>
<dbReference type="GO" id="GO:0016787">
    <property type="term" value="F:hydrolase activity"/>
    <property type="evidence" value="ECO:0007669"/>
    <property type="project" value="UniProtKB-KW"/>
</dbReference>
<feature type="transmembrane region" description="Helical" evidence="6">
    <location>
        <begin position="119"/>
        <end position="137"/>
    </location>
</feature>
<dbReference type="OrthoDB" id="9760224at2"/>
<feature type="transmembrane region" description="Helical" evidence="6">
    <location>
        <begin position="67"/>
        <end position="98"/>
    </location>
</feature>
<gene>
    <name evidence="8" type="ORF">TPHV1_50091</name>
</gene>
<evidence type="ECO:0000256" key="6">
    <source>
        <dbReference type="SAM" id="Phobius"/>
    </source>
</evidence>
<evidence type="ECO:0000313" key="9">
    <source>
        <dbReference type="Proteomes" id="UP000042527"/>
    </source>
</evidence>
<dbReference type="Gene3D" id="3.40.720.10">
    <property type="entry name" value="Alkaline Phosphatase, subunit A"/>
    <property type="match status" value="1"/>
</dbReference>
<dbReference type="Proteomes" id="UP000042527">
    <property type="component" value="Unassembled WGS sequence"/>
</dbReference>
<evidence type="ECO:0000256" key="1">
    <source>
        <dbReference type="ARBA" id="ARBA00004651"/>
    </source>
</evidence>
<protein>
    <submittedName>
        <fullName evidence="8">Arylsulfatase</fullName>
        <ecNumber evidence="8">3.1.6.-</ecNumber>
    </submittedName>
</protein>
<feature type="transmembrane region" description="Helical" evidence="6">
    <location>
        <begin position="20"/>
        <end position="40"/>
    </location>
</feature>
<keyword evidence="8" id="KW-0378">Hydrolase</keyword>
<evidence type="ECO:0000313" key="8">
    <source>
        <dbReference type="EMBL" id="CEM62831.1"/>
    </source>
</evidence>
<keyword evidence="4 6" id="KW-1133">Transmembrane helix</keyword>
<dbReference type="Pfam" id="PF00884">
    <property type="entry name" value="Sulfatase"/>
    <property type="match status" value="1"/>
</dbReference>
<keyword evidence="2" id="KW-1003">Cell membrane</keyword>
<sequence>MEGSSLMKSELENFKRIKNLIPASLFIFLYAALFASIIWVHSTFPNISIDEIIFTLKTPQGDADKTILLTVFIFLIIFPLLLAVSYFLISFFLSPVIIKRKHKKNIQFIPFPIRFTVKKNIFFFGCFLFLLLVFLQYKTCIINYVFYQLQGETDLYENYYTDPKTVTYSFPEKKKNLIFIYLESIEITATAKEYGGLLPYDTIPELRKIAEEHLSFSNSEKLGGFTQVLGATHTIASMVCSNLGVPLGLDPLGSRKNLRKNFCKGGYGLGDILADNGYKNIFITGANATFGYKNLLLKNHKDFEIKDYPYYIATGKLPQKYKVRWGFEDAKLFEFAKEELSNISDKCPFFLQVFTTDSHTPGGYLPSQYKREFKTKIQDVYRNASKMTGDFVAWLKTQNFYDNTVIVILGDHQYMGGGLYPFRTRKDERHAYNAIINSQATTAADKNRTFAAFDFCPTILEAMGIQFNAEKLGLGRSLFSGKKTLLEEIGTDQFNAEAQHRSSFLAEIIEPRFK</sequence>
<comment type="subcellular location">
    <subcellularLocation>
        <location evidence="1">Cell membrane</location>
        <topology evidence="1">Multi-pass membrane protein</topology>
    </subcellularLocation>
</comment>
<dbReference type="EMBL" id="CDNC01000045">
    <property type="protein sequence ID" value="CEM62831.1"/>
    <property type="molecule type" value="Genomic_DNA"/>
</dbReference>
<dbReference type="CDD" id="cd16015">
    <property type="entry name" value="LTA_synthase"/>
    <property type="match status" value="1"/>
</dbReference>
<keyword evidence="9" id="KW-1185">Reference proteome</keyword>
<dbReference type="AlphaFoldDB" id="A0A0B7H1J0"/>
<evidence type="ECO:0000256" key="3">
    <source>
        <dbReference type="ARBA" id="ARBA00022692"/>
    </source>
</evidence>
<name>A0A0B7H1J0_TREPH</name>
<evidence type="ECO:0000256" key="2">
    <source>
        <dbReference type="ARBA" id="ARBA00022475"/>
    </source>
</evidence>
<evidence type="ECO:0000259" key="7">
    <source>
        <dbReference type="Pfam" id="PF00884"/>
    </source>
</evidence>
<dbReference type="GO" id="GO:0005886">
    <property type="term" value="C:plasma membrane"/>
    <property type="evidence" value="ECO:0007669"/>
    <property type="project" value="UniProtKB-SubCell"/>
</dbReference>
<reference evidence="9" key="1">
    <citation type="submission" date="2015-01" db="EMBL/GenBank/DDBJ databases">
        <authorList>
            <person name="Manzoor Shahid"/>
            <person name="Zubair Saima"/>
        </authorList>
    </citation>
    <scope>NUCLEOTIDE SEQUENCE [LARGE SCALE GENOMIC DNA]</scope>
    <source>
        <strain evidence="9">V1</strain>
    </source>
</reference>
<keyword evidence="3 6" id="KW-0812">Transmembrane</keyword>
<feature type="domain" description="Sulfatase N-terminal" evidence="7">
    <location>
        <begin position="175"/>
        <end position="465"/>
    </location>
</feature>
<proteinExistence type="predicted"/>
<dbReference type="PANTHER" id="PTHR47371">
    <property type="entry name" value="LIPOTEICHOIC ACID SYNTHASE"/>
    <property type="match status" value="1"/>
</dbReference>
<evidence type="ECO:0000256" key="5">
    <source>
        <dbReference type="ARBA" id="ARBA00023136"/>
    </source>
</evidence>
<dbReference type="InterPro" id="IPR017850">
    <property type="entry name" value="Alkaline_phosphatase_core_sf"/>
</dbReference>
<dbReference type="InterPro" id="IPR000917">
    <property type="entry name" value="Sulfatase_N"/>
</dbReference>
<dbReference type="InterPro" id="IPR050448">
    <property type="entry name" value="OpgB/LTA_synthase_biosynth"/>
</dbReference>
<keyword evidence="5 6" id="KW-0472">Membrane</keyword>
<organism evidence="8 9">
    <name type="scientific">Treponema phagedenis</name>
    <dbReference type="NCBI Taxonomy" id="162"/>
    <lineage>
        <taxon>Bacteria</taxon>
        <taxon>Pseudomonadati</taxon>
        <taxon>Spirochaetota</taxon>
        <taxon>Spirochaetia</taxon>
        <taxon>Spirochaetales</taxon>
        <taxon>Treponemataceae</taxon>
        <taxon>Treponema</taxon>
    </lineage>
</organism>
<accession>A0A0B7H1J0</accession>
<dbReference type="EC" id="3.1.6.-" evidence="8"/>
<evidence type="ECO:0000256" key="4">
    <source>
        <dbReference type="ARBA" id="ARBA00022989"/>
    </source>
</evidence>